<keyword evidence="1" id="KW-0808">Transferase</keyword>
<dbReference type="EMBL" id="JANBUK010004162">
    <property type="protein sequence ID" value="KAJ2764826.1"/>
    <property type="molecule type" value="Genomic_DNA"/>
</dbReference>
<reference evidence="1" key="1">
    <citation type="submission" date="2022-07" db="EMBL/GenBank/DDBJ databases">
        <title>Phylogenomic reconstructions and comparative analyses of Kickxellomycotina fungi.</title>
        <authorList>
            <person name="Reynolds N.K."/>
            <person name="Stajich J.E."/>
            <person name="Barry K."/>
            <person name="Grigoriev I.V."/>
            <person name="Crous P."/>
            <person name="Smith M.E."/>
        </authorList>
    </citation>
    <scope>NUCLEOTIDE SEQUENCE</scope>
    <source>
        <strain evidence="1">BCRC 34191</strain>
    </source>
</reference>
<gene>
    <name evidence="1" type="primary">STT4_4</name>
    <name evidence="1" type="ORF">GGI18_006348</name>
</gene>
<proteinExistence type="predicted"/>
<dbReference type="EC" id="2.7.1.67" evidence="1"/>
<feature type="non-terminal residue" evidence="1">
    <location>
        <position position="1"/>
    </location>
</feature>
<evidence type="ECO:0000313" key="1">
    <source>
        <dbReference type="EMBL" id="KAJ2764826.1"/>
    </source>
</evidence>
<dbReference type="Proteomes" id="UP001140066">
    <property type="component" value="Unassembled WGS sequence"/>
</dbReference>
<name>A0ACC1JPZ7_9FUNG</name>
<sequence>RDAIIAAASSFVTSPPECLAEELDDEGRMTEKEEVLILPAATTLASCMRLRSSNRQRIVSAIHTLFNALAVNRIGAPAAAMTRRTIRISRNVILSLSQLAQLYKDAEVTSLVVSMICAPRFISSPSLVALAIQCAANVATIAQPQVFVDIVGAALKRVTFGKGADDAANTSAGLTLTTLALNVAARKDVVEDFFCATLRSFIDSSVATPVAPKFKRRAVTPLSVYLPIIHTLVSAKGYAIDMEATAEQISLWRNFWFHMVVRGYLTEKSYVAAFGKIYATLAAKSPILVHPSSVNYLETEIEYNSILQREYSDTSLARLRQALAPIVSSQSQAL</sequence>
<evidence type="ECO:0000313" key="2">
    <source>
        <dbReference type="Proteomes" id="UP001140066"/>
    </source>
</evidence>
<keyword evidence="1" id="KW-0418">Kinase</keyword>
<keyword evidence="2" id="KW-1185">Reference proteome</keyword>
<protein>
    <submittedName>
        <fullName evidence="1">Phosphatidylinositol-4- kinase</fullName>
        <ecNumber evidence="1">2.7.1.67</ecNumber>
    </submittedName>
</protein>
<comment type="caution">
    <text evidence="1">The sequence shown here is derived from an EMBL/GenBank/DDBJ whole genome shotgun (WGS) entry which is preliminary data.</text>
</comment>
<feature type="non-terminal residue" evidence="1">
    <location>
        <position position="334"/>
    </location>
</feature>
<organism evidence="1 2">
    <name type="scientific">Coemansia linderi</name>
    <dbReference type="NCBI Taxonomy" id="2663919"/>
    <lineage>
        <taxon>Eukaryota</taxon>
        <taxon>Fungi</taxon>
        <taxon>Fungi incertae sedis</taxon>
        <taxon>Zoopagomycota</taxon>
        <taxon>Kickxellomycotina</taxon>
        <taxon>Kickxellomycetes</taxon>
        <taxon>Kickxellales</taxon>
        <taxon>Kickxellaceae</taxon>
        <taxon>Coemansia</taxon>
    </lineage>
</organism>
<accession>A0ACC1JPZ7</accession>